<protein>
    <submittedName>
        <fullName evidence="1">Uncharacterized protein</fullName>
    </submittedName>
</protein>
<reference evidence="2" key="1">
    <citation type="journal article" date="2011" name="PLoS Genet.">
        <title>Genomic analysis of the necrotrophic fungal pathogens Sclerotinia sclerotiorum and Botrytis cinerea.</title>
        <authorList>
            <person name="Amselem J."/>
            <person name="Cuomo C.A."/>
            <person name="van Kan J.A."/>
            <person name="Viaud M."/>
            <person name="Benito E.P."/>
            <person name="Couloux A."/>
            <person name="Coutinho P.M."/>
            <person name="de Vries R.P."/>
            <person name="Dyer P.S."/>
            <person name="Fillinger S."/>
            <person name="Fournier E."/>
            <person name="Gout L."/>
            <person name="Hahn M."/>
            <person name="Kohn L."/>
            <person name="Lapalu N."/>
            <person name="Plummer K.M."/>
            <person name="Pradier J.M."/>
            <person name="Quevillon E."/>
            <person name="Sharon A."/>
            <person name="Simon A."/>
            <person name="ten Have A."/>
            <person name="Tudzynski B."/>
            <person name="Tudzynski P."/>
            <person name="Wincker P."/>
            <person name="Andrew M."/>
            <person name="Anthouard V."/>
            <person name="Beever R.E."/>
            <person name="Beffa R."/>
            <person name="Benoit I."/>
            <person name="Bouzid O."/>
            <person name="Brault B."/>
            <person name="Chen Z."/>
            <person name="Choquer M."/>
            <person name="Collemare J."/>
            <person name="Cotton P."/>
            <person name="Danchin E.G."/>
            <person name="Da Silva C."/>
            <person name="Gautier A."/>
            <person name="Giraud C."/>
            <person name="Giraud T."/>
            <person name="Gonzalez C."/>
            <person name="Grossetete S."/>
            <person name="Guldener U."/>
            <person name="Henrissat B."/>
            <person name="Howlett B.J."/>
            <person name="Kodira C."/>
            <person name="Kretschmer M."/>
            <person name="Lappartient A."/>
            <person name="Leroch M."/>
            <person name="Levis C."/>
            <person name="Mauceli E."/>
            <person name="Neuveglise C."/>
            <person name="Oeser B."/>
            <person name="Pearson M."/>
            <person name="Poulain J."/>
            <person name="Poussereau N."/>
            <person name="Quesneville H."/>
            <person name="Rascle C."/>
            <person name="Schumacher J."/>
            <person name="Segurens B."/>
            <person name="Sexton A."/>
            <person name="Silva E."/>
            <person name="Sirven C."/>
            <person name="Soanes D.M."/>
            <person name="Talbot N.J."/>
            <person name="Templeton M."/>
            <person name="Yandava C."/>
            <person name="Yarden O."/>
            <person name="Zeng Q."/>
            <person name="Rollins J.A."/>
            <person name="Lebrun M.H."/>
            <person name="Dickman M."/>
        </authorList>
    </citation>
    <scope>NUCLEOTIDE SEQUENCE [LARGE SCALE GENOMIC DNA]</scope>
    <source>
        <strain evidence="2">T4</strain>
    </source>
</reference>
<dbReference type="Proteomes" id="UP000008177">
    <property type="component" value="Unplaced contigs"/>
</dbReference>
<organism evidence="1 2">
    <name type="scientific">Botryotinia fuckeliana (strain T4)</name>
    <name type="common">Noble rot fungus</name>
    <name type="synonym">Botrytis cinerea</name>
    <dbReference type="NCBI Taxonomy" id="999810"/>
    <lineage>
        <taxon>Eukaryota</taxon>
        <taxon>Fungi</taxon>
        <taxon>Dikarya</taxon>
        <taxon>Ascomycota</taxon>
        <taxon>Pezizomycotina</taxon>
        <taxon>Leotiomycetes</taxon>
        <taxon>Helotiales</taxon>
        <taxon>Sclerotiniaceae</taxon>
        <taxon>Botrytis</taxon>
    </lineage>
</organism>
<evidence type="ECO:0000313" key="2">
    <source>
        <dbReference type="Proteomes" id="UP000008177"/>
    </source>
</evidence>
<evidence type="ECO:0000313" key="1">
    <source>
        <dbReference type="EMBL" id="CCD34004.1"/>
    </source>
</evidence>
<accession>G2Y059</accession>
<name>G2Y059_BOTF4</name>
<dbReference type="HOGENOM" id="CLU_3124787_0_0_1"/>
<proteinExistence type="predicted"/>
<dbReference type="AlphaFoldDB" id="G2Y059"/>
<dbReference type="InParanoid" id="G2Y059"/>
<dbReference type="EMBL" id="FQ790280">
    <property type="protein sequence ID" value="CCD34004.1"/>
    <property type="molecule type" value="Genomic_DNA"/>
</dbReference>
<sequence length="50" mass="5832">MGGRFNPKWRMVALFGGKSRYEGIEDDPTLATSEISFWQIRELGVVENWR</sequence>
<gene>
    <name evidence="1" type="ORF">BofuT4_uP044000.1</name>
</gene>